<dbReference type="InterPro" id="IPR019481">
    <property type="entry name" value="TFIIIC_triple_barrel"/>
</dbReference>
<dbReference type="AlphaFoldDB" id="A0A7D9JAE3"/>
<evidence type="ECO:0000259" key="1">
    <source>
        <dbReference type="Pfam" id="PF10419"/>
    </source>
</evidence>
<dbReference type="FunFam" id="2.60.40.4370:FF:000003">
    <property type="entry name" value="General transcription factor 3C polypeptide, putative"/>
    <property type="match status" value="1"/>
</dbReference>
<gene>
    <name evidence="2" type="ORF">PACLA_8A016280</name>
</gene>
<dbReference type="InterPro" id="IPR042771">
    <property type="entry name" value="GTF3C6-like"/>
</dbReference>
<organism evidence="2 3">
    <name type="scientific">Paramuricea clavata</name>
    <name type="common">Red gorgonian</name>
    <name type="synonym">Violescent sea-whip</name>
    <dbReference type="NCBI Taxonomy" id="317549"/>
    <lineage>
        <taxon>Eukaryota</taxon>
        <taxon>Metazoa</taxon>
        <taxon>Cnidaria</taxon>
        <taxon>Anthozoa</taxon>
        <taxon>Octocorallia</taxon>
        <taxon>Malacalcyonacea</taxon>
        <taxon>Plexauridae</taxon>
        <taxon>Paramuricea</taxon>
    </lineage>
</organism>
<dbReference type="PANTHER" id="PTHR21860:SF2">
    <property type="entry name" value="GENERAL TRANSCRIPTION FACTOR 3C POLYPEPTIDE 6"/>
    <property type="match status" value="1"/>
</dbReference>
<proteinExistence type="predicted"/>
<feature type="domain" description="Transcription factor TFIIIC triple barrel" evidence="1">
    <location>
        <begin position="3"/>
        <end position="94"/>
    </location>
</feature>
<keyword evidence="3" id="KW-1185">Reference proteome</keyword>
<dbReference type="GO" id="GO:0006383">
    <property type="term" value="P:transcription by RNA polymerase III"/>
    <property type="evidence" value="ECO:0007669"/>
    <property type="project" value="InterPro"/>
</dbReference>
<dbReference type="Pfam" id="PF10419">
    <property type="entry name" value="TFIIIC_sub6"/>
    <property type="match status" value="1"/>
</dbReference>
<accession>A0A7D9JAE3</accession>
<evidence type="ECO:0000313" key="2">
    <source>
        <dbReference type="EMBL" id="CAB4025630.1"/>
    </source>
</evidence>
<comment type="caution">
    <text evidence="2">The sequence shown here is derived from an EMBL/GenBank/DDBJ whole genome shotgun (WGS) entry which is preliminary data.</text>
</comment>
<reference evidence="2" key="1">
    <citation type="submission" date="2020-04" db="EMBL/GenBank/DDBJ databases">
        <authorList>
            <person name="Alioto T."/>
            <person name="Alioto T."/>
            <person name="Gomez Garrido J."/>
        </authorList>
    </citation>
    <scope>NUCLEOTIDE SEQUENCE</scope>
    <source>
        <strain evidence="2">A484AB</strain>
    </source>
</reference>
<protein>
    <recommendedName>
        <fullName evidence="1">Transcription factor TFIIIC triple barrel domain-containing protein</fullName>
    </recommendedName>
</protein>
<dbReference type="GO" id="GO:0000127">
    <property type="term" value="C:transcription factor TFIIIC complex"/>
    <property type="evidence" value="ECO:0007669"/>
    <property type="project" value="TreeGrafter"/>
</dbReference>
<name>A0A7D9JAE3_PARCT</name>
<sequence>MQEQLVAVHLSGIIDMDYLKKCDATNCKVLGIDTDEPAMQIDRMIFNGNYSESIGTNIIFEEQSTELENGEVSKNLKYLCHTTKNLDMTRVFLKNTEDNKNTELGTSRLKNLIPSKKSGVAP</sequence>
<evidence type="ECO:0000313" key="3">
    <source>
        <dbReference type="Proteomes" id="UP001152795"/>
    </source>
</evidence>
<dbReference type="OrthoDB" id="1877767at2759"/>
<dbReference type="EMBL" id="CACRXK020013713">
    <property type="protein sequence ID" value="CAB4025630.1"/>
    <property type="molecule type" value="Genomic_DNA"/>
</dbReference>
<dbReference type="Proteomes" id="UP001152795">
    <property type="component" value="Unassembled WGS sequence"/>
</dbReference>
<dbReference type="Gene3D" id="2.60.40.4370">
    <property type="match status" value="1"/>
</dbReference>
<dbReference type="PANTHER" id="PTHR21860">
    <property type="entry name" value="TRANSCRIPTION INITIATION FACTOR IIIC TFIIIC , POLYPEPTIDE 6-RELATED"/>
    <property type="match status" value="1"/>
</dbReference>